<evidence type="ECO:0000313" key="2">
    <source>
        <dbReference type="WBParaSite" id="RSKR_0000663300.1"/>
    </source>
</evidence>
<name>A0AC35U2K8_9BILA</name>
<reference evidence="2" key="1">
    <citation type="submission" date="2016-11" db="UniProtKB">
        <authorList>
            <consortium name="WormBaseParasite"/>
        </authorList>
    </citation>
    <scope>IDENTIFICATION</scope>
    <source>
        <strain evidence="2">KR3021</strain>
    </source>
</reference>
<sequence>MKAEYLKAYKDCEHARNELKKNEMYVKKMKEIITNENSMNQRDPRRGRDISNPRSRNRSNSTDRIRAISLGLSSDKLP</sequence>
<evidence type="ECO:0000313" key="1">
    <source>
        <dbReference type="Proteomes" id="UP000095286"/>
    </source>
</evidence>
<dbReference type="Proteomes" id="UP000095286">
    <property type="component" value="Unplaced"/>
</dbReference>
<dbReference type="WBParaSite" id="RSKR_0000663300.1">
    <property type="protein sequence ID" value="RSKR_0000663300.1"/>
    <property type="gene ID" value="RSKR_0000663300"/>
</dbReference>
<protein>
    <submittedName>
        <fullName evidence="2">Uncharacterized protein</fullName>
    </submittedName>
</protein>
<organism evidence="1 2">
    <name type="scientific">Rhabditophanes sp. KR3021</name>
    <dbReference type="NCBI Taxonomy" id="114890"/>
    <lineage>
        <taxon>Eukaryota</taxon>
        <taxon>Metazoa</taxon>
        <taxon>Ecdysozoa</taxon>
        <taxon>Nematoda</taxon>
        <taxon>Chromadorea</taxon>
        <taxon>Rhabditida</taxon>
        <taxon>Tylenchina</taxon>
        <taxon>Panagrolaimomorpha</taxon>
        <taxon>Strongyloidoidea</taxon>
        <taxon>Alloionematidae</taxon>
        <taxon>Rhabditophanes</taxon>
    </lineage>
</organism>
<proteinExistence type="predicted"/>
<accession>A0AC35U2K8</accession>